<dbReference type="InterPro" id="IPR029044">
    <property type="entry name" value="Nucleotide-diphossugar_trans"/>
</dbReference>
<keyword evidence="4 6" id="KW-0808">Transferase</keyword>
<comment type="pathway">
    <text evidence="1">Cell wall biogenesis; cell wall polysaccharide biosynthesis.</text>
</comment>
<dbReference type="PANTHER" id="PTHR43179:SF12">
    <property type="entry name" value="GALACTOFURANOSYLTRANSFERASE GLFT2"/>
    <property type="match status" value="1"/>
</dbReference>
<dbReference type="STRING" id="310782.SAMN05216499_11687"/>
<protein>
    <submittedName>
        <fullName evidence="6">Glycosyltransferase, GT2 family</fullName>
    </submittedName>
</protein>
<gene>
    <name evidence="6" type="ORF">SAMN05216499_11687</name>
</gene>
<dbReference type="InterPro" id="IPR001173">
    <property type="entry name" value="Glyco_trans_2-like"/>
</dbReference>
<dbReference type="AlphaFoldDB" id="A0A1M7ML88"/>
<evidence type="ECO:0000256" key="4">
    <source>
        <dbReference type="ARBA" id="ARBA00022679"/>
    </source>
</evidence>
<organism evidence="6 7">
    <name type="scientific">Actinacidiphila paucisporea</name>
    <dbReference type="NCBI Taxonomy" id="310782"/>
    <lineage>
        <taxon>Bacteria</taxon>
        <taxon>Bacillati</taxon>
        <taxon>Actinomycetota</taxon>
        <taxon>Actinomycetes</taxon>
        <taxon>Kitasatosporales</taxon>
        <taxon>Streptomycetaceae</taxon>
        <taxon>Actinacidiphila</taxon>
    </lineage>
</organism>
<evidence type="ECO:0000313" key="7">
    <source>
        <dbReference type="Proteomes" id="UP000184111"/>
    </source>
</evidence>
<keyword evidence="3" id="KW-0328">Glycosyltransferase</keyword>
<name>A0A1M7ML88_9ACTN</name>
<dbReference type="Proteomes" id="UP000184111">
    <property type="component" value="Unassembled WGS sequence"/>
</dbReference>
<dbReference type="EMBL" id="FRBI01000016">
    <property type="protein sequence ID" value="SHM91640.1"/>
    <property type="molecule type" value="Genomic_DNA"/>
</dbReference>
<evidence type="ECO:0000256" key="3">
    <source>
        <dbReference type="ARBA" id="ARBA00022676"/>
    </source>
</evidence>
<comment type="similarity">
    <text evidence="2">Belongs to the glycosyltransferase 2 family.</text>
</comment>
<dbReference type="Gene3D" id="3.90.550.10">
    <property type="entry name" value="Spore Coat Polysaccharide Biosynthesis Protein SpsA, Chain A"/>
    <property type="match status" value="1"/>
</dbReference>
<evidence type="ECO:0000259" key="5">
    <source>
        <dbReference type="Pfam" id="PF00535"/>
    </source>
</evidence>
<reference evidence="6 7" key="1">
    <citation type="submission" date="2016-11" db="EMBL/GenBank/DDBJ databases">
        <authorList>
            <person name="Jaros S."/>
            <person name="Januszkiewicz K."/>
            <person name="Wedrychowicz H."/>
        </authorList>
    </citation>
    <scope>NUCLEOTIDE SEQUENCE [LARGE SCALE GENOMIC DNA]</scope>
    <source>
        <strain evidence="6 7">CGMCC 4.2025</strain>
    </source>
</reference>
<proteinExistence type="inferred from homology"/>
<dbReference type="SUPFAM" id="SSF53448">
    <property type="entry name" value="Nucleotide-diphospho-sugar transferases"/>
    <property type="match status" value="1"/>
</dbReference>
<evidence type="ECO:0000256" key="1">
    <source>
        <dbReference type="ARBA" id="ARBA00004776"/>
    </source>
</evidence>
<dbReference type="Pfam" id="PF00535">
    <property type="entry name" value="Glycos_transf_2"/>
    <property type="match status" value="1"/>
</dbReference>
<dbReference type="PANTHER" id="PTHR43179">
    <property type="entry name" value="RHAMNOSYLTRANSFERASE WBBL"/>
    <property type="match status" value="1"/>
</dbReference>
<sequence length="440" mass="48938">MDRRGNIVLSVVIPSYYNVQCLELVLQSLAGQTMPADKFEVIVVYNGCEPPARLNELRANTPYLLRELTSPKGWSQARNTGILAATAERLLLLDNDSLCPPDLLERHWRLAEKDPHSVVMGGRGELGVQGWAALQAVMNGKGVADTFPVEHDVRARSAPSEPWMYGFTNNFGLNRADALAVGAFDVDFDARWGGEDLDISYKLYRHFGRDRSRFDYEPTLRVWHVPHYRNLRKSIGDHFASLALLRDKHRHYEVELIAGLPEVLAGSLADIAERVTEYRRVMAVCAEAGLCSIAPWRAAVESLLGQDPQRPDLVVGYGTSGLGPQRLITFDYGRDTDADNLHLLGVDVPFAEGTFRAAFSFDFWRLLRMPDLLAFITTALLVADELYLAASEDLIARGPELGLDALVDLRYFAELVEPVYQVTSRQIAGVGTLLRVVPAS</sequence>
<evidence type="ECO:0000313" key="6">
    <source>
        <dbReference type="EMBL" id="SHM91640.1"/>
    </source>
</evidence>
<dbReference type="GO" id="GO:0016757">
    <property type="term" value="F:glycosyltransferase activity"/>
    <property type="evidence" value="ECO:0007669"/>
    <property type="project" value="UniProtKB-KW"/>
</dbReference>
<accession>A0A1M7ML88</accession>
<dbReference type="RefSeq" id="WP_079189984.1">
    <property type="nucleotide sequence ID" value="NZ_FRBI01000016.1"/>
</dbReference>
<dbReference type="OrthoDB" id="4120491at2"/>
<feature type="domain" description="Glycosyltransferase 2-like" evidence="5">
    <location>
        <begin position="10"/>
        <end position="123"/>
    </location>
</feature>
<evidence type="ECO:0000256" key="2">
    <source>
        <dbReference type="ARBA" id="ARBA00006739"/>
    </source>
</evidence>
<keyword evidence="7" id="KW-1185">Reference proteome</keyword>